<gene>
    <name evidence="1" type="ORF">J1N35_024077</name>
</gene>
<keyword evidence="2" id="KW-1185">Reference proteome</keyword>
<sequence>MSLLHLLYDVRPHQQEHVVDKEIRTKPERLATMTRRPHLRMNMFLDAKLDHLLEVANNKHVGRRH</sequence>
<accession>A0A9D3VKB6</accession>
<comment type="caution">
    <text evidence="1">The sequence shown here is derived from an EMBL/GenBank/DDBJ whole genome shotgun (WGS) entry which is preliminary data.</text>
</comment>
<organism evidence="1 2">
    <name type="scientific">Gossypium stocksii</name>
    <dbReference type="NCBI Taxonomy" id="47602"/>
    <lineage>
        <taxon>Eukaryota</taxon>
        <taxon>Viridiplantae</taxon>
        <taxon>Streptophyta</taxon>
        <taxon>Embryophyta</taxon>
        <taxon>Tracheophyta</taxon>
        <taxon>Spermatophyta</taxon>
        <taxon>Magnoliopsida</taxon>
        <taxon>eudicotyledons</taxon>
        <taxon>Gunneridae</taxon>
        <taxon>Pentapetalae</taxon>
        <taxon>rosids</taxon>
        <taxon>malvids</taxon>
        <taxon>Malvales</taxon>
        <taxon>Malvaceae</taxon>
        <taxon>Malvoideae</taxon>
        <taxon>Gossypium</taxon>
    </lineage>
</organism>
<dbReference type="Proteomes" id="UP000828251">
    <property type="component" value="Unassembled WGS sequence"/>
</dbReference>
<protein>
    <submittedName>
        <fullName evidence="1">Uncharacterized protein</fullName>
    </submittedName>
</protein>
<reference evidence="1 2" key="1">
    <citation type="journal article" date="2021" name="Plant Biotechnol. J.">
        <title>Multi-omics assisted identification of the key and species-specific regulatory components of drought-tolerant mechanisms in Gossypium stocksii.</title>
        <authorList>
            <person name="Yu D."/>
            <person name="Ke L."/>
            <person name="Zhang D."/>
            <person name="Wu Y."/>
            <person name="Sun Y."/>
            <person name="Mei J."/>
            <person name="Sun J."/>
            <person name="Sun Y."/>
        </authorList>
    </citation>
    <scope>NUCLEOTIDE SEQUENCE [LARGE SCALE GENOMIC DNA]</scope>
    <source>
        <strain evidence="2">cv. E1</strain>
        <tissue evidence="1">Leaf</tissue>
    </source>
</reference>
<dbReference type="EMBL" id="JAIQCV010000007">
    <property type="protein sequence ID" value="KAH1084316.1"/>
    <property type="molecule type" value="Genomic_DNA"/>
</dbReference>
<proteinExistence type="predicted"/>
<evidence type="ECO:0000313" key="1">
    <source>
        <dbReference type="EMBL" id="KAH1084316.1"/>
    </source>
</evidence>
<name>A0A9D3VKB6_9ROSI</name>
<dbReference type="AlphaFoldDB" id="A0A9D3VKB6"/>
<evidence type="ECO:0000313" key="2">
    <source>
        <dbReference type="Proteomes" id="UP000828251"/>
    </source>
</evidence>